<proteinExistence type="predicted"/>
<reference evidence="1 2" key="1">
    <citation type="journal article" date="2021" name="Hortic Res">
        <title>High-quality reference genome and annotation aids understanding of berry development for evergreen blueberry (Vaccinium darrowii).</title>
        <authorList>
            <person name="Yu J."/>
            <person name="Hulse-Kemp A.M."/>
            <person name="Babiker E."/>
            <person name="Staton M."/>
        </authorList>
    </citation>
    <scope>NUCLEOTIDE SEQUENCE [LARGE SCALE GENOMIC DNA]</scope>
    <source>
        <strain evidence="2">cv. NJ 8807/NJ 8810</strain>
        <tissue evidence="1">Young leaf</tissue>
    </source>
</reference>
<dbReference type="EMBL" id="CM037162">
    <property type="protein sequence ID" value="KAH7864775.1"/>
    <property type="molecule type" value="Genomic_DNA"/>
</dbReference>
<evidence type="ECO:0000313" key="1">
    <source>
        <dbReference type="EMBL" id="KAH7864775.1"/>
    </source>
</evidence>
<gene>
    <name evidence="1" type="ORF">Vadar_033674</name>
</gene>
<sequence length="1106" mass="124609">MDPKHPNILDEDLTNRFRSVCLTNEEQSEVTLIQEDVKFSEDECRTSLFGKIISQKPVNFSGLQTTMGLIWGNPKNFRVLEVGKGIYQFILPSEVDVIRILNGKPWFFNNHFLILERWNPKLQPSQYCFNYTPIWVQFWGLPIQFISTEVGLKLGAKISTVEDVAIPATGSKDGRFVRARVYMDISEPLQRGCMVKLAMDAPFWVEFRYEKLPMFCRYCGMVGHELLNCDKRFFDIEEDDLRDAQYGPWIRASPATQSNRNKASPSPARQSSSGIPKVGTAGNVGDKNSISAHEELVAESRIRENFPDLLPIRNSSPNGLTPLQEKALLIWRDSNLNNASTQISKSPTEENAFKTISPSPLLSKPSIHISPTKSSPTQDATKAHTLTSPRPPLHNTLPNINNPESTPLTPPPPPNPAHSHPLPVPPINPDNYPNCVYSQPPSVETLKPGTTFAPILPISPIDQGLVDAPIFSAGPKCPIQRKKEATAVSREGQKKYYLKLSKEEKPVVSHQGVSVQPVSIYGKLKLDISCSGLGEANIIGSTTTVQESSKRRKGEGVGRPLTFHQLKEFSKLHSPSLFFLSETKNGVTRMEVVKRALGMDGSLSVEPAGLARGLAVVWKGAQSMEVQRLCSWLIDVTINATDGGSSWQLINVYFSSKVEVRKAQWDVVLQYKDCLGDAWAIWGDMTNIVSADEKRGGVFPVQSNLRGFQDFINECHLLDLGFSDYPFTWRNNREGEGFIQERLDRVLVSPSRRTRFSHARVEHLDAIGSDHSALLLHLHGTYSQFRAPFRFDARWAQEEDIGSVIQHAWNTQVQGSHFFNVHQKIKACRVSIQNWKKRKRLNSGQKIAELKQQVLSIQNEQDMHSRGRLQELKGQLSKEWDNEEMFWKQKSRINWLRQGDKNTSFFHASVLQRRARNQITGIENPAGDWVSGRTEIMGEFQQYFEGLFSANPELSMDDTTTNIPSLVTSDMNFRLTRTVTADEVYDALMAMHPTKAPGVDEGLHHLFRNAADSGVMRRIKIGRDCPTISHLFFTDDSVVFREATLSNCAAINNRKGMIYKPLQRLFVGSYERAETLPILIRTNGVQGRFLTKHLMHGLSSRIVPNR</sequence>
<name>A0ACB7ZG82_9ERIC</name>
<evidence type="ECO:0000313" key="2">
    <source>
        <dbReference type="Proteomes" id="UP000828048"/>
    </source>
</evidence>
<comment type="caution">
    <text evidence="1">The sequence shown here is derived from an EMBL/GenBank/DDBJ whole genome shotgun (WGS) entry which is preliminary data.</text>
</comment>
<organism evidence="1 2">
    <name type="scientific">Vaccinium darrowii</name>
    <dbReference type="NCBI Taxonomy" id="229202"/>
    <lineage>
        <taxon>Eukaryota</taxon>
        <taxon>Viridiplantae</taxon>
        <taxon>Streptophyta</taxon>
        <taxon>Embryophyta</taxon>
        <taxon>Tracheophyta</taxon>
        <taxon>Spermatophyta</taxon>
        <taxon>Magnoliopsida</taxon>
        <taxon>eudicotyledons</taxon>
        <taxon>Gunneridae</taxon>
        <taxon>Pentapetalae</taxon>
        <taxon>asterids</taxon>
        <taxon>Ericales</taxon>
        <taxon>Ericaceae</taxon>
        <taxon>Vaccinioideae</taxon>
        <taxon>Vaccinieae</taxon>
        <taxon>Vaccinium</taxon>
    </lineage>
</organism>
<dbReference type="Proteomes" id="UP000828048">
    <property type="component" value="Chromosome 12"/>
</dbReference>
<keyword evidence="2" id="KW-1185">Reference proteome</keyword>
<accession>A0ACB7ZG82</accession>
<protein>
    <submittedName>
        <fullName evidence="1">Uncharacterized protein</fullName>
    </submittedName>
</protein>